<proteinExistence type="inferred from homology"/>
<dbReference type="Gene3D" id="1.25.40.420">
    <property type="match status" value="1"/>
</dbReference>
<dbReference type="GO" id="GO:0016567">
    <property type="term" value="P:protein ubiquitination"/>
    <property type="evidence" value="ECO:0007669"/>
    <property type="project" value="InterPro"/>
</dbReference>
<dbReference type="AlphaFoldDB" id="A0AAN9RMY6"/>
<evidence type="ECO:0000259" key="4">
    <source>
        <dbReference type="PROSITE" id="PS50097"/>
    </source>
</evidence>
<dbReference type="InterPro" id="IPR056423">
    <property type="entry name" value="BACK_BPM_SPOP"/>
</dbReference>
<dbReference type="PANTHER" id="PTHR26379">
    <property type="entry name" value="BTB/POZ AND MATH DOMAIN-CONTAINING PROTEIN 1"/>
    <property type="match status" value="1"/>
</dbReference>
<dbReference type="InterPro" id="IPR008974">
    <property type="entry name" value="TRAF-like"/>
</dbReference>
<dbReference type="SMART" id="SM00225">
    <property type="entry name" value="BTB"/>
    <property type="match status" value="1"/>
</dbReference>
<dbReference type="InterPro" id="IPR045005">
    <property type="entry name" value="BPM1-6"/>
</dbReference>
<dbReference type="PANTHER" id="PTHR26379:SF466">
    <property type="entry name" value="BTB_POZ AND MATH DOMAIN-CONTAINING PROTEIN 4"/>
    <property type="match status" value="1"/>
</dbReference>
<accession>A0AAN9RMY6</accession>
<feature type="domain" description="MATH" evidence="5">
    <location>
        <begin position="28"/>
        <end position="162"/>
    </location>
</feature>
<dbReference type="PROSITE" id="PS50144">
    <property type="entry name" value="MATH"/>
    <property type="match status" value="1"/>
</dbReference>
<dbReference type="Pfam" id="PF00651">
    <property type="entry name" value="BTB"/>
    <property type="match status" value="1"/>
</dbReference>
<dbReference type="InterPro" id="IPR002083">
    <property type="entry name" value="MATH/TRAF_dom"/>
</dbReference>
<dbReference type="GO" id="GO:0012505">
    <property type="term" value="C:endomembrane system"/>
    <property type="evidence" value="ECO:0007669"/>
    <property type="project" value="UniProtKB-SubCell"/>
</dbReference>
<dbReference type="Gene3D" id="2.60.210.10">
    <property type="entry name" value="Apoptosis, Tumor Necrosis Factor Receptor Associated Protein 2, Chain A"/>
    <property type="match status" value="1"/>
</dbReference>
<sequence length="419" mass="47011">MTTYDPMAESSMGLTSLTDSLSVTETMNGTHNFELKGYSLTKGMGIGKFITSETFIVGGHQWAIYFYPDGKMPSDNGVYVSIFVALVSEDVDVRALFELKLHDQSGKGNDLVYSHFGRNLENGPYTIKSRGCIWGYKRFFKRKDLEASTFIKDDSLKISCTVGVLVMSCSDSSMLNAIHVPESDIGEDLGMMLDCEELCDVTFFVGGERFRAHKLILGTRSTVFETWFSNGLGKDDRVIVLNEMEPKVFKALLHFIYKDTLMEDEELFLWQSLSYSSILESFPAKLLAAAEKFDLPRLKLMCESIFCSDISIYSVPYILVLADRYHATELKSICQKFCAENYDAVKKSGGLEYLRQNCPLVRAELLSIAVGLDKFIVTDDKKEPTLERGESSKVHISDADNNNNNPLGVTFKIWNGQGN</sequence>
<dbReference type="SMART" id="SM00061">
    <property type="entry name" value="MATH"/>
    <property type="match status" value="1"/>
</dbReference>
<keyword evidence="7" id="KW-1185">Reference proteome</keyword>
<protein>
    <submittedName>
        <fullName evidence="6">Uncharacterized protein</fullName>
    </submittedName>
</protein>
<comment type="caution">
    <text evidence="6">The sequence shown here is derived from an EMBL/GenBank/DDBJ whole genome shotgun (WGS) entry which is preliminary data.</text>
</comment>
<name>A0AAN9RMY6_PHACN</name>
<dbReference type="Pfam" id="PF24570">
    <property type="entry name" value="BACK_BPM_SPOP"/>
    <property type="match status" value="1"/>
</dbReference>
<gene>
    <name evidence="6" type="ORF">VNO80_03317</name>
</gene>
<dbReference type="EMBL" id="JAYMYR010000002">
    <property type="protein sequence ID" value="KAK7377884.1"/>
    <property type="molecule type" value="Genomic_DNA"/>
</dbReference>
<dbReference type="PROSITE" id="PS50097">
    <property type="entry name" value="BTB"/>
    <property type="match status" value="1"/>
</dbReference>
<dbReference type="InterPro" id="IPR000210">
    <property type="entry name" value="BTB/POZ_dom"/>
</dbReference>
<dbReference type="CDD" id="cd18280">
    <property type="entry name" value="BTB_POZ_BPM_plant"/>
    <property type="match status" value="1"/>
</dbReference>
<evidence type="ECO:0000256" key="3">
    <source>
        <dbReference type="ARBA" id="ARBA00010846"/>
    </source>
</evidence>
<dbReference type="SUPFAM" id="SSF54695">
    <property type="entry name" value="POZ domain"/>
    <property type="match status" value="1"/>
</dbReference>
<comment type="similarity">
    <text evidence="3">Belongs to the Tdpoz family.</text>
</comment>
<dbReference type="Proteomes" id="UP001374584">
    <property type="component" value="Unassembled WGS sequence"/>
</dbReference>
<comment type="subcellular location">
    <subcellularLocation>
        <location evidence="1">Endomembrane system</location>
        <topology evidence="1">Peripheral membrane protein</topology>
    </subcellularLocation>
</comment>
<dbReference type="CDD" id="cd00121">
    <property type="entry name" value="MATH"/>
    <property type="match status" value="1"/>
</dbReference>
<comment type="pathway">
    <text evidence="2">Protein modification; protein ubiquitination.</text>
</comment>
<feature type="domain" description="BTB" evidence="4">
    <location>
        <begin position="199"/>
        <end position="265"/>
    </location>
</feature>
<reference evidence="6 7" key="1">
    <citation type="submission" date="2024-01" db="EMBL/GenBank/DDBJ databases">
        <title>The genomes of 5 underutilized Papilionoideae crops provide insights into root nodulation and disease resistanc.</title>
        <authorList>
            <person name="Jiang F."/>
        </authorList>
    </citation>
    <scope>NUCLEOTIDE SEQUENCE [LARGE SCALE GENOMIC DNA]</scope>
    <source>
        <strain evidence="6">JINMINGXINNONG_FW02</strain>
        <tissue evidence="6">Leaves</tissue>
    </source>
</reference>
<dbReference type="InterPro" id="IPR011333">
    <property type="entry name" value="SKP1/BTB/POZ_sf"/>
</dbReference>
<dbReference type="Pfam" id="PF22486">
    <property type="entry name" value="MATH_2"/>
    <property type="match status" value="1"/>
</dbReference>
<dbReference type="Gene3D" id="3.30.710.10">
    <property type="entry name" value="Potassium Channel Kv1.1, Chain A"/>
    <property type="match status" value="1"/>
</dbReference>
<evidence type="ECO:0000256" key="2">
    <source>
        <dbReference type="ARBA" id="ARBA00004906"/>
    </source>
</evidence>
<evidence type="ECO:0000259" key="5">
    <source>
        <dbReference type="PROSITE" id="PS50144"/>
    </source>
</evidence>
<evidence type="ECO:0000313" key="7">
    <source>
        <dbReference type="Proteomes" id="UP001374584"/>
    </source>
</evidence>
<dbReference type="SUPFAM" id="SSF49599">
    <property type="entry name" value="TRAF domain-like"/>
    <property type="match status" value="1"/>
</dbReference>
<organism evidence="6 7">
    <name type="scientific">Phaseolus coccineus</name>
    <name type="common">Scarlet runner bean</name>
    <name type="synonym">Phaseolus multiflorus</name>
    <dbReference type="NCBI Taxonomy" id="3886"/>
    <lineage>
        <taxon>Eukaryota</taxon>
        <taxon>Viridiplantae</taxon>
        <taxon>Streptophyta</taxon>
        <taxon>Embryophyta</taxon>
        <taxon>Tracheophyta</taxon>
        <taxon>Spermatophyta</taxon>
        <taxon>Magnoliopsida</taxon>
        <taxon>eudicotyledons</taxon>
        <taxon>Gunneridae</taxon>
        <taxon>Pentapetalae</taxon>
        <taxon>rosids</taxon>
        <taxon>fabids</taxon>
        <taxon>Fabales</taxon>
        <taxon>Fabaceae</taxon>
        <taxon>Papilionoideae</taxon>
        <taxon>50 kb inversion clade</taxon>
        <taxon>NPAAA clade</taxon>
        <taxon>indigoferoid/millettioid clade</taxon>
        <taxon>Phaseoleae</taxon>
        <taxon>Phaseolus</taxon>
    </lineage>
</organism>
<evidence type="ECO:0000313" key="6">
    <source>
        <dbReference type="EMBL" id="KAK7377884.1"/>
    </source>
</evidence>
<evidence type="ECO:0000256" key="1">
    <source>
        <dbReference type="ARBA" id="ARBA00004184"/>
    </source>
</evidence>